<dbReference type="Pfam" id="PF01494">
    <property type="entry name" value="FAD_binding_3"/>
    <property type="match status" value="1"/>
</dbReference>
<dbReference type="Gene3D" id="3.50.50.60">
    <property type="entry name" value="FAD/NAD(P)-binding domain"/>
    <property type="match status" value="1"/>
</dbReference>
<accession>A0A848KHG3</accession>
<protein>
    <submittedName>
        <fullName evidence="2">Geranylgeranyl reductase family protein</fullName>
    </submittedName>
</protein>
<dbReference type="InterPro" id="IPR036188">
    <property type="entry name" value="FAD/NAD-bd_sf"/>
</dbReference>
<dbReference type="GO" id="GO:0016628">
    <property type="term" value="F:oxidoreductase activity, acting on the CH-CH group of donors, NAD or NADP as acceptor"/>
    <property type="evidence" value="ECO:0007669"/>
    <property type="project" value="InterPro"/>
</dbReference>
<gene>
    <name evidence="2" type="ORF">FGL95_14025</name>
</gene>
<dbReference type="PRINTS" id="PR00420">
    <property type="entry name" value="RNGMNOXGNASE"/>
</dbReference>
<evidence type="ECO:0000313" key="2">
    <source>
        <dbReference type="EMBL" id="NMN96152.1"/>
    </source>
</evidence>
<dbReference type="AlphaFoldDB" id="A0A848KHG3"/>
<dbReference type="InterPro" id="IPR002938">
    <property type="entry name" value="FAD-bd"/>
</dbReference>
<evidence type="ECO:0000259" key="1">
    <source>
        <dbReference type="Pfam" id="PF01494"/>
    </source>
</evidence>
<reference evidence="2 3" key="1">
    <citation type="submission" date="2019-05" db="EMBL/GenBank/DDBJ databases">
        <authorList>
            <person name="Lee S.D."/>
        </authorList>
    </citation>
    <scope>NUCLEOTIDE SEQUENCE [LARGE SCALE GENOMIC DNA]</scope>
    <source>
        <strain evidence="2 3">YC2-7</strain>
    </source>
</reference>
<dbReference type="NCBIfam" id="TIGR02032">
    <property type="entry name" value="GG-red-SF"/>
    <property type="match status" value="1"/>
</dbReference>
<reference evidence="2 3" key="2">
    <citation type="submission" date="2020-06" db="EMBL/GenBank/DDBJ databases">
        <title>Antribacter stalactiti gen. nov., sp. nov., a new member of the family Nacardiaceae isolated from a cave.</title>
        <authorList>
            <person name="Kim I.S."/>
        </authorList>
    </citation>
    <scope>NUCLEOTIDE SEQUENCE [LARGE SCALE GENOMIC DNA]</scope>
    <source>
        <strain evidence="2 3">YC2-7</strain>
    </source>
</reference>
<dbReference type="InterPro" id="IPR011777">
    <property type="entry name" value="Geranylgeranyl_Rdtase_fam"/>
</dbReference>
<evidence type="ECO:0000313" key="3">
    <source>
        <dbReference type="Proteomes" id="UP000535543"/>
    </source>
</evidence>
<name>A0A848KHG3_9NOCA</name>
<feature type="domain" description="FAD-binding" evidence="1">
    <location>
        <begin position="16"/>
        <end position="184"/>
    </location>
</feature>
<organism evidence="2 3">
    <name type="scientific">Antrihabitans stalactiti</name>
    <dbReference type="NCBI Taxonomy" id="2584121"/>
    <lineage>
        <taxon>Bacteria</taxon>
        <taxon>Bacillati</taxon>
        <taxon>Actinomycetota</taxon>
        <taxon>Actinomycetes</taxon>
        <taxon>Mycobacteriales</taxon>
        <taxon>Nocardiaceae</taxon>
        <taxon>Antrihabitans</taxon>
    </lineage>
</organism>
<dbReference type="RefSeq" id="WP_169587757.1">
    <property type="nucleotide sequence ID" value="NZ_VCQU01000004.1"/>
</dbReference>
<dbReference type="EMBL" id="VCQU01000004">
    <property type="protein sequence ID" value="NMN96152.1"/>
    <property type="molecule type" value="Genomic_DNA"/>
</dbReference>
<dbReference type="PANTHER" id="PTHR42685:SF22">
    <property type="entry name" value="CONDITIONED MEDIUM FACTOR RECEPTOR 1"/>
    <property type="match status" value="1"/>
</dbReference>
<comment type="caution">
    <text evidence="2">The sequence shown here is derived from an EMBL/GenBank/DDBJ whole genome shotgun (WGS) entry which is preliminary data.</text>
</comment>
<dbReference type="InterPro" id="IPR050407">
    <property type="entry name" value="Geranylgeranyl_reductase"/>
</dbReference>
<proteinExistence type="predicted"/>
<dbReference type="GO" id="GO:0071949">
    <property type="term" value="F:FAD binding"/>
    <property type="evidence" value="ECO:0007669"/>
    <property type="project" value="InterPro"/>
</dbReference>
<keyword evidence="3" id="KW-1185">Reference proteome</keyword>
<dbReference type="SUPFAM" id="SSF51905">
    <property type="entry name" value="FAD/NAD(P)-binding domain"/>
    <property type="match status" value="1"/>
</dbReference>
<dbReference type="Proteomes" id="UP000535543">
    <property type="component" value="Unassembled WGS sequence"/>
</dbReference>
<sequence>MTSGPVAGETSHIPTETDVLVVGAGPAGSAAAIWAARRGYGVVLADAAVFPRDKTCGDGLTPRAIGELELLGLGDWIRERGVHRGVRLCGWRREVEFDWPGGSLPTISSAVPRIELDDKIRTTAVKVGAHMVEGAKAVRANRVDGRVQSVTFQTVGGDRTIACKTLVIADGVRSTLGKQLGRTWHRDTPYGVAVRAYVKSGRHDDPFITTYSELRDDSRKLRPGYGWVFPLSTGEVNIGLGYLATDKRPAHVALKPLLDSLVRQRRQDWQFDGPVHSVTSALLPLGGSVSTVAGPNWALLGDAAGCINPLNGEGIDYGLEAGRFLADLLGESDLTDAWPHLLRAHYGKAFSVGRRIAWLSMLPGVLALSGPPLLWSKILGRISIRVLGNLVTDEDVDLVARAWRTAGRGSLVLDRRAPFE</sequence>
<dbReference type="PANTHER" id="PTHR42685">
    <property type="entry name" value="GERANYLGERANYL DIPHOSPHATE REDUCTASE"/>
    <property type="match status" value="1"/>
</dbReference>